<sequence>MFNGIKGLTDVAGEIPWEVVVAYYILAPLLVFLIGKKRGTVKSFSTLDWVYIGIGGALGTVWEFYIGTFVDKLVPAGAATYIDPGFWGRMVILMVIVGMVRKTGAGMASLLVFTLLSDQFHYGYGGQPLYFFYEALTYGLFLDLLVSVTGGTLFGLGSKPSKIIAAIEGGLVSLLWALPDPLIYDAFYRPFIYGAVVDWQAVIFKVEAGLAFIWIAGVIGGLVAHRVEKIVQI</sequence>
<evidence type="ECO:0000256" key="1">
    <source>
        <dbReference type="SAM" id="Phobius"/>
    </source>
</evidence>
<keyword evidence="1" id="KW-0472">Membrane</keyword>
<dbReference type="RefSeq" id="WP_054845849.1">
    <property type="nucleotide sequence ID" value="NZ_AP018929.1"/>
</dbReference>
<dbReference type="AlphaFoldDB" id="A0A510DYP3"/>
<dbReference type="EMBL" id="AP018930">
    <property type="protein sequence ID" value="BBG28101.1"/>
    <property type="molecule type" value="Genomic_DNA"/>
</dbReference>
<feature type="transmembrane region" description="Helical" evidence="1">
    <location>
        <begin position="15"/>
        <end position="35"/>
    </location>
</feature>
<feature type="transmembrane region" description="Helical" evidence="1">
    <location>
        <begin position="47"/>
        <end position="66"/>
    </location>
</feature>
<evidence type="ECO:0000313" key="2">
    <source>
        <dbReference type="EMBL" id="BBG25307.1"/>
    </source>
</evidence>
<dbReference type="GeneID" id="41718926"/>
<dbReference type="Proteomes" id="UP000322983">
    <property type="component" value="Chromosome"/>
</dbReference>
<accession>A0A510DYP3</accession>
<gene>
    <name evidence="2" type="ORF">IC006_2642</name>
    <name evidence="3" type="ORF">IC007_2656</name>
</gene>
<feature type="transmembrane region" description="Helical" evidence="1">
    <location>
        <begin position="199"/>
        <end position="224"/>
    </location>
</feature>
<reference evidence="2 4" key="2">
    <citation type="journal article" date="2020" name="Int. J. Syst. Evol. Microbiol.">
        <title>Sulfuracidifex tepidarius gen. nov., sp. nov. and transfer of Sulfolobus metallicus Huber and Stetter 1992 to the genus Sulfuracidifex as Sulfuracidifex metallicus comb. nov.</title>
        <authorList>
            <person name="Itoh T."/>
            <person name="Miura T."/>
            <person name="Sakai H.D."/>
            <person name="Kato S."/>
            <person name="Ohkuma M."/>
            <person name="Takashina T."/>
        </authorList>
    </citation>
    <scope>NUCLEOTIDE SEQUENCE [LARGE SCALE GENOMIC DNA]</scope>
    <source>
        <strain evidence="2 4">IC-006</strain>
        <strain evidence="3">IC-007</strain>
    </source>
</reference>
<organism evidence="2 4">
    <name type="scientific">Sulfuracidifex tepidarius</name>
    <dbReference type="NCBI Taxonomy" id="1294262"/>
    <lineage>
        <taxon>Archaea</taxon>
        <taxon>Thermoproteota</taxon>
        <taxon>Thermoprotei</taxon>
        <taxon>Sulfolobales</taxon>
        <taxon>Sulfolobaceae</taxon>
        <taxon>Sulfuracidifex</taxon>
    </lineage>
</organism>
<keyword evidence="1" id="KW-0812">Transmembrane</keyword>
<dbReference type="EMBL" id="AP018929">
    <property type="protein sequence ID" value="BBG25307.1"/>
    <property type="molecule type" value="Genomic_DNA"/>
</dbReference>
<feature type="transmembrane region" description="Helical" evidence="1">
    <location>
        <begin position="107"/>
        <end position="124"/>
    </location>
</feature>
<dbReference type="KEGG" id="step:IC006_2642"/>
<evidence type="ECO:0000313" key="3">
    <source>
        <dbReference type="EMBL" id="BBG28101.1"/>
    </source>
</evidence>
<feature type="transmembrane region" description="Helical" evidence="1">
    <location>
        <begin position="163"/>
        <end position="179"/>
    </location>
</feature>
<protein>
    <submittedName>
        <fullName evidence="2">Uncharacterized protein</fullName>
    </submittedName>
</protein>
<dbReference type="OrthoDB" id="43560at2157"/>
<feature type="transmembrane region" description="Helical" evidence="1">
    <location>
        <begin position="78"/>
        <end position="100"/>
    </location>
</feature>
<evidence type="ECO:0000313" key="4">
    <source>
        <dbReference type="Proteomes" id="UP000322983"/>
    </source>
</evidence>
<accession>A0A510E6D4</accession>
<dbReference type="Proteomes" id="UP000325030">
    <property type="component" value="Chromosome"/>
</dbReference>
<keyword evidence="1" id="KW-1133">Transmembrane helix</keyword>
<feature type="transmembrane region" description="Helical" evidence="1">
    <location>
        <begin position="136"/>
        <end position="156"/>
    </location>
</feature>
<reference evidence="5" key="1">
    <citation type="submission" date="2018-09" db="EMBL/GenBank/DDBJ databases">
        <title>Complete Genome Sequencing of Sulfolobus sp. JCM 16834.</title>
        <authorList>
            <person name="Kato S."/>
            <person name="Itoh T."/>
            <person name="Ohkuma M."/>
        </authorList>
    </citation>
    <scope>NUCLEOTIDE SEQUENCE [LARGE SCALE GENOMIC DNA]</scope>
    <source>
        <strain evidence="5">IC-007</strain>
    </source>
</reference>
<keyword evidence="4" id="KW-1185">Reference proteome</keyword>
<name>A0A510DYP3_9CREN</name>
<evidence type="ECO:0000313" key="5">
    <source>
        <dbReference type="Proteomes" id="UP000325030"/>
    </source>
</evidence>
<proteinExistence type="predicted"/>